<dbReference type="Gene3D" id="2.60.40.10">
    <property type="entry name" value="Immunoglobulins"/>
    <property type="match status" value="1"/>
</dbReference>
<proteinExistence type="predicted"/>
<dbReference type="SUPFAM" id="SSF48726">
    <property type="entry name" value="Immunoglobulin"/>
    <property type="match status" value="1"/>
</dbReference>
<dbReference type="Proteomes" id="UP000551758">
    <property type="component" value="Unassembled WGS sequence"/>
</dbReference>
<sequence length="144" mass="15882">WTRSALPVSLVEHCGSPRREYVTHVTELQKGLFNPFTMSPVTTTHARVYGCSRTCNHIPLVWPGHSKSLEIMVTGICKKTLSAQVGPVMMSGQNLTLFCESVNYLAWTINLERESQSVNTGSLEGSILVHLPSGPYNPSPQQDL</sequence>
<comment type="caution">
    <text evidence="3">The sequence shown here is derived from an EMBL/GenBank/DDBJ whole genome shotgun (WGS) entry which is preliminary data.</text>
</comment>
<reference evidence="3 4" key="1">
    <citation type="journal article" date="2020" name="Mol. Biol. Evol.">
        <title>Interspecific Gene Flow and the Evolution of Specialization in Black and White Rhinoceros.</title>
        <authorList>
            <person name="Moodley Y."/>
            <person name="Westbury M.V."/>
            <person name="Russo I.M."/>
            <person name="Gopalakrishnan S."/>
            <person name="Rakotoarivelo A."/>
            <person name="Olsen R.A."/>
            <person name="Prost S."/>
            <person name="Tunstall T."/>
            <person name="Ryder O.A."/>
            <person name="Dalen L."/>
            <person name="Bruford M.W."/>
        </authorList>
    </citation>
    <scope>NUCLEOTIDE SEQUENCE [LARGE SCALE GENOMIC DNA]</scope>
    <source>
        <strain evidence="3">SBR-YM</strain>
        <tissue evidence="3">Skin</tissue>
    </source>
</reference>
<dbReference type="PANTHER" id="PTHR11738:SF192">
    <property type="entry name" value="KILLER CELL IMMUNOGLOBULIN-LIKE RECEPTOR-LIKE PROTEIN KIR3DX1-RELATED"/>
    <property type="match status" value="1"/>
</dbReference>
<keyword evidence="2" id="KW-0393">Immunoglobulin domain</keyword>
<dbReference type="InterPro" id="IPR050412">
    <property type="entry name" value="Ig-like_Receptors_ImmuneReg"/>
</dbReference>
<dbReference type="GO" id="GO:0005886">
    <property type="term" value="C:plasma membrane"/>
    <property type="evidence" value="ECO:0007669"/>
    <property type="project" value="TreeGrafter"/>
</dbReference>
<keyword evidence="4" id="KW-1185">Reference proteome</keyword>
<evidence type="ECO:0000256" key="2">
    <source>
        <dbReference type="ARBA" id="ARBA00023319"/>
    </source>
</evidence>
<protein>
    <submittedName>
        <fullName evidence="3">Uncharacterized protein</fullName>
    </submittedName>
</protein>
<organism evidence="3 4">
    <name type="scientific">Diceros bicornis minor</name>
    <name type="common">South-central black rhinoceros</name>
    <dbReference type="NCBI Taxonomy" id="77932"/>
    <lineage>
        <taxon>Eukaryota</taxon>
        <taxon>Metazoa</taxon>
        <taxon>Chordata</taxon>
        <taxon>Craniata</taxon>
        <taxon>Vertebrata</taxon>
        <taxon>Euteleostomi</taxon>
        <taxon>Mammalia</taxon>
        <taxon>Eutheria</taxon>
        <taxon>Laurasiatheria</taxon>
        <taxon>Perissodactyla</taxon>
        <taxon>Rhinocerotidae</taxon>
        <taxon>Diceros</taxon>
    </lineage>
</organism>
<dbReference type="GO" id="GO:0002764">
    <property type="term" value="P:immune response-regulating signaling pathway"/>
    <property type="evidence" value="ECO:0007669"/>
    <property type="project" value="TreeGrafter"/>
</dbReference>
<dbReference type="EMBL" id="JACDTQ010002604">
    <property type="protein sequence ID" value="KAF5916947.1"/>
    <property type="molecule type" value="Genomic_DNA"/>
</dbReference>
<keyword evidence="1" id="KW-1015">Disulfide bond</keyword>
<dbReference type="AlphaFoldDB" id="A0A7J7EML4"/>
<evidence type="ECO:0000256" key="1">
    <source>
        <dbReference type="ARBA" id="ARBA00023157"/>
    </source>
</evidence>
<evidence type="ECO:0000313" key="3">
    <source>
        <dbReference type="EMBL" id="KAF5916947.1"/>
    </source>
</evidence>
<dbReference type="InterPro" id="IPR013783">
    <property type="entry name" value="Ig-like_fold"/>
</dbReference>
<evidence type="ECO:0000313" key="4">
    <source>
        <dbReference type="Proteomes" id="UP000551758"/>
    </source>
</evidence>
<feature type="non-terminal residue" evidence="3">
    <location>
        <position position="144"/>
    </location>
</feature>
<dbReference type="PANTHER" id="PTHR11738">
    <property type="entry name" value="MHC CLASS I NK CELL RECEPTOR"/>
    <property type="match status" value="1"/>
</dbReference>
<name>A0A7J7EML4_DICBM</name>
<gene>
    <name evidence="3" type="ORF">HPG69_013868</name>
</gene>
<dbReference type="InterPro" id="IPR036179">
    <property type="entry name" value="Ig-like_dom_sf"/>
</dbReference>
<accession>A0A7J7EML4</accession>